<evidence type="ECO:0000313" key="3">
    <source>
        <dbReference type="EMBL" id="GJT76943.1"/>
    </source>
</evidence>
<evidence type="ECO:0000256" key="1">
    <source>
        <dbReference type="SAM" id="Coils"/>
    </source>
</evidence>
<protein>
    <submittedName>
        <fullName evidence="3">Uncharacterized protein</fullName>
    </submittedName>
</protein>
<dbReference type="InterPro" id="IPR038077">
    <property type="entry name" value="Troponin_sf"/>
</dbReference>
<sequence length="575" mass="64817">MQEALCNLNFKRKEASSNKNNKALNKDKEAEDVDVSLFQVTLKTSHHTVKRIFRYLKGQPKLGLWYPKDSPFYLTWKLFWISVTMWCGASLLDREIHNKRSKNPTERNKKAKRTTEISQSSRPIHLVANETVYKEWEDKMERAATTASSLEAEQDSAQIRFEAASKQSNDPPLSRVNTLGSGEDNMKLKELMELFMKLSERILDIKTDRVNWLNLLLSVLVYAARHTLTAVRHKLMLPGITCYSWGMTRHKEVYVTPFHTKKVFANMKRLGKGFSGRVTPLFPTMMIQALEDMSEDSAAPFDSHSTPIISQPSSSKHQKKKSRRKQRKDSTPTEPVTDEAHVSTPSYDPPQSGEDSLQLSELMNLCTSLQEKVLDLEKTKTAQAKEIASLKKRVKQLEKRRKSRTSGLRRLRKVGSSSKVESSIDASLGAQEDASKQGRKIKDLDADAEVTLVNETQEMNDDNLMFDTGVLEEQEIEFEKVVAEPVVSVATTIKSILVSTAEVVTTASASVQIQDELTLAQTLIEIKTAKPKPATTTATTVTYVRPRAKGIIFHDQEEQVHASTKTFASSQSQLP</sequence>
<evidence type="ECO:0000256" key="2">
    <source>
        <dbReference type="SAM" id="MobiDB-lite"/>
    </source>
</evidence>
<dbReference type="Proteomes" id="UP001151760">
    <property type="component" value="Unassembled WGS sequence"/>
</dbReference>
<feature type="region of interest" description="Disordered" evidence="2">
    <location>
        <begin position="397"/>
        <end position="416"/>
    </location>
</feature>
<feature type="coiled-coil region" evidence="1">
    <location>
        <begin position="133"/>
        <end position="167"/>
    </location>
</feature>
<reference evidence="3" key="1">
    <citation type="journal article" date="2022" name="Int. J. Mol. Sci.">
        <title>Draft Genome of Tanacetum Coccineum: Genomic Comparison of Closely Related Tanacetum-Family Plants.</title>
        <authorList>
            <person name="Yamashiro T."/>
            <person name="Shiraishi A."/>
            <person name="Nakayama K."/>
            <person name="Satake H."/>
        </authorList>
    </citation>
    <scope>NUCLEOTIDE SEQUENCE</scope>
</reference>
<evidence type="ECO:0000313" key="4">
    <source>
        <dbReference type="Proteomes" id="UP001151760"/>
    </source>
</evidence>
<keyword evidence="1" id="KW-0175">Coiled coil</keyword>
<organism evidence="3 4">
    <name type="scientific">Tanacetum coccineum</name>
    <dbReference type="NCBI Taxonomy" id="301880"/>
    <lineage>
        <taxon>Eukaryota</taxon>
        <taxon>Viridiplantae</taxon>
        <taxon>Streptophyta</taxon>
        <taxon>Embryophyta</taxon>
        <taxon>Tracheophyta</taxon>
        <taxon>Spermatophyta</taxon>
        <taxon>Magnoliopsida</taxon>
        <taxon>eudicotyledons</taxon>
        <taxon>Gunneridae</taxon>
        <taxon>Pentapetalae</taxon>
        <taxon>asterids</taxon>
        <taxon>campanulids</taxon>
        <taxon>Asterales</taxon>
        <taxon>Asteraceae</taxon>
        <taxon>Asteroideae</taxon>
        <taxon>Anthemideae</taxon>
        <taxon>Anthemidinae</taxon>
        <taxon>Tanacetum</taxon>
    </lineage>
</organism>
<gene>
    <name evidence="3" type="ORF">Tco_1043668</name>
</gene>
<feature type="region of interest" description="Disordered" evidence="2">
    <location>
        <begin position="100"/>
        <end position="120"/>
    </location>
</feature>
<feature type="compositionally biased region" description="Basic residues" evidence="2">
    <location>
        <begin position="397"/>
        <end position="413"/>
    </location>
</feature>
<comment type="caution">
    <text evidence="3">The sequence shown here is derived from an EMBL/GenBank/DDBJ whole genome shotgun (WGS) entry which is preliminary data.</text>
</comment>
<reference evidence="3" key="2">
    <citation type="submission" date="2022-01" db="EMBL/GenBank/DDBJ databases">
        <authorList>
            <person name="Yamashiro T."/>
            <person name="Shiraishi A."/>
            <person name="Satake H."/>
            <person name="Nakayama K."/>
        </authorList>
    </citation>
    <scope>NUCLEOTIDE SEQUENCE</scope>
</reference>
<keyword evidence="4" id="KW-1185">Reference proteome</keyword>
<name>A0ABQ5GQ99_9ASTR</name>
<accession>A0ABQ5GQ99</accession>
<dbReference type="EMBL" id="BQNB010018668">
    <property type="protein sequence ID" value="GJT76943.1"/>
    <property type="molecule type" value="Genomic_DNA"/>
</dbReference>
<dbReference type="SUPFAM" id="SSF90250">
    <property type="entry name" value="Troponin coil-coiled subunits"/>
    <property type="match status" value="1"/>
</dbReference>
<feature type="compositionally biased region" description="Basic residues" evidence="2">
    <location>
        <begin position="316"/>
        <end position="327"/>
    </location>
</feature>
<proteinExistence type="predicted"/>
<feature type="region of interest" description="Disordered" evidence="2">
    <location>
        <begin position="296"/>
        <end position="355"/>
    </location>
</feature>